<evidence type="ECO:0000256" key="2">
    <source>
        <dbReference type="ARBA" id="ARBA00022561"/>
    </source>
</evidence>
<comment type="subcellular location">
    <subcellularLocation>
        <location evidence="1">Virion</location>
    </subcellularLocation>
</comment>
<dbReference type="Gene3D" id="2.70.9.20">
    <property type="entry name" value="Major capsid protein Vp54"/>
    <property type="match status" value="1"/>
</dbReference>
<dbReference type="InterPro" id="IPR038519">
    <property type="entry name" value="MCP_C_sf"/>
</dbReference>
<keyword evidence="2" id="KW-0167">Capsid protein</keyword>
<evidence type="ECO:0000256" key="3">
    <source>
        <dbReference type="ARBA" id="ARBA00022844"/>
    </source>
</evidence>
<dbReference type="InterPro" id="IPR007542">
    <property type="entry name" value="MCP_C"/>
</dbReference>
<dbReference type="InterPro" id="IPR031654">
    <property type="entry name" value="Capsid_N"/>
</dbReference>
<proteinExistence type="predicted"/>
<dbReference type="InterPro" id="IPR016112">
    <property type="entry name" value="VP_dsDNA_II"/>
</dbReference>
<accession>A0A7S6NYR7</accession>
<evidence type="ECO:0000313" key="6">
    <source>
        <dbReference type="EMBL" id="QOR60235.1"/>
    </source>
</evidence>
<keyword evidence="3" id="KW-0946">Virion</keyword>
<protein>
    <recommendedName>
        <fullName evidence="7">Major capsid protein N-terminal domain-containing protein</fullName>
    </recommendedName>
</protein>
<dbReference type="GO" id="GO:0019028">
    <property type="term" value="C:viral capsid"/>
    <property type="evidence" value="ECO:0007669"/>
    <property type="project" value="UniProtKB-KW"/>
</dbReference>
<name>A0A7S6NYR7_9PHYC</name>
<dbReference type="GO" id="GO:0005198">
    <property type="term" value="F:structural molecule activity"/>
    <property type="evidence" value="ECO:0007669"/>
    <property type="project" value="InterPro"/>
</dbReference>
<dbReference type="EMBL" id="MK522034">
    <property type="protein sequence ID" value="QOR60235.1"/>
    <property type="molecule type" value="Genomic_DNA"/>
</dbReference>
<dbReference type="SUPFAM" id="SSF49749">
    <property type="entry name" value="Group II dsDNA viruses VP"/>
    <property type="match status" value="2"/>
</dbReference>
<reference evidence="6" key="1">
    <citation type="submission" date="2019-02" db="EMBL/GenBank/DDBJ databases">
        <authorList>
            <person name="Bachy C."/>
            <person name="Yung C.-M."/>
            <person name="Roux S."/>
            <person name="Sullivan M.B."/>
            <person name="Worden A.Z."/>
        </authorList>
    </citation>
    <scope>NUCLEOTIDE SEQUENCE</scope>
    <source>
        <strain evidence="6">BII-V1</strain>
    </source>
</reference>
<sequence length="446" mass="51605">MCDTSGPNTGSILSLNAIGKQDTYLLEDDPIHSLFKYEPKRHANFTKFHKNLNINKPSNALASWPFGETIKVTYNPRNMGDLLANMYVTFELPRLTGNDSYYADQIGRHIFKSVTMRVDETVVEKYHGDWGIIYDELYLDESEKRTKRYTLNRNNAEDTSLLSGNQVLAQAKSRVYIPIPLLFSRKYESDEYETNKPNRPYFPICAIHKQKLQFEFEFHKQSFFTNETDTLSLSEFDIVTEEITLEPSERTYIANKRHVLITDIVKKHPTLDISTGVKNTKLELVPNIPVKTLNWFFRQKSFENEDVITGGTTLLANVFANRYNFSSNVEYSVNNEFYNPPMAKAKIFVNGEDIPNIQDSDHKYFKYVVPFSSRLSRPLRNIYTYAFSMNPINVEPSGMLDFSQLQSNRTVLDVTMEPGLTSDYTLHLYYVGYQTFIFENGVMTLV</sequence>
<evidence type="ECO:0000256" key="1">
    <source>
        <dbReference type="ARBA" id="ARBA00004328"/>
    </source>
</evidence>
<feature type="domain" description="Major capsid protein C-terminal" evidence="4">
    <location>
        <begin position="249"/>
        <end position="407"/>
    </location>
</feature>
<feature type="domain" description="Major capsid protein N-terminal" evidence="5">
    <location>
        <begin position="33"/>
        <end position="222"/>
    </location>
</feature>
<dbReference type="Pfam" id="PF16903">
    <property type="entry name" value="Capsid_N"/>
    <property type="match status" value="1"/>
</dbReference>
<organism evidence="6">
    <name type="scientific">Bathycoccus sp. RCC716 virus 1</name>
    <dbReference type="NCBI Taxonomy" id="2530038"/>
    <lineage>
        <taxon>Viruses</taxon>
        <taxon>Varidnaviria</taxon>
        <taxon>Bamfordvirae</taxon>
        <taxon>Nucleocytoviricota</taxon>
        <taxon>Megaviricetes</taxon>
        <taxon>Algavirales</taxon>
        <taxon>Phycodnaviridae</taxon>
        <taxon>Prasinovirus</taxon>
    </lineage>
</organism>
<dbReference type="Pfam" id="PF04451">
    <property type="entry name" value="Capsid_NCLDV"/>
    <property type="match status" value="1"/>
</dbReference>
<dbReference type="Gene3D" id="2.70.9.10">
    <property type="entry name" value="Adenovirus Type 2 Hexon, domain 4"/>
    <property type="match status" value="1"/>
</dbReference>
<evidence type="ECO:0008006" key="7">
    <source>
        <dbReference type="Google" id="ProtNLM"/>
    </source>
</evidence>
<evidence type="ECO:0000259" key="5">
    <source>
        <dbReference type="Pfam" id="PF16903"/>
    </source>
</evidence>
<evidence type="ECO:0000259" key="4">
    <source>
        <dbReference type="Pfam" id="PF04451"/>
    </source>
</evidence>